<dbReference type="Pfam" id="PF01261">
    <property type="entry name" value="AP_endonuc_2"/>
    <property type="match status" value="1"/>
</dbReference>
<dbReference type="SUPFAM" id="SSF51569">
    <property type="entry name" value="Aldolase"/>
    <property type="match status" value="1"/>
</dbReference>
<organism evidence="5">
    <name type="scientific">Klebsiella pneumoniae</name>
    <dbReference type="NCBI Taxonomy" id="573"/>
    <lineage>
        <taxon>Bacteria</taxon>
        <taxon>Pseudomonadati</taxon>
        <taxon>Pseudomonadota</taxon>
        <taxon>Gammaproteobacteria</taxon>
        <taxon>Enterobacterales</taxon>
        <taxon>Enterobacteriaceae</taxon>
        <taxon>Klebsiella/Raoultella group</taxon>
        <taxon>Klebsiella</taxon>
        <taxon>Klebsiella pneumoniae complex</taxon>
    </lineage>
</organism>
<proteinExistence type="predicted"/>
<dbReference type="CDD" id="cd11615">
    <property type="entry name" value="SAF_NeuB_like"/>
    <property type="match status" value="1"/>
</dbReference>
<dbReference type="InterPro" id="IPR006190">
    <property type="entry name" value="SAF_AFP_Neu5Ac"/>
</dbReference>
<evidence type="ECO:0000313" key="5">
    <source>
        <dbReference type="EMBL" id="SCA96056.1"/>
    </source>
</evidence>
<sequence>MLIQNKVSDFLVFETESVLKALEKINQNKNRIVFIVNENGKLSGSFSDGDFRRWITTGDFDFNIEISQVMNTAFLSKRIDASRREIESLFTKGINVIPLIDEYRRFVAVAIQDDRGISIGKHVISESSPAFIIAEIGNNHNGDINLAKHLVDLAVEANADCVKFQMRDLGQLYKGGEDKDKSADLGAQYTHDLLSRFQLSNESLIEVFDYCKAKGLTPMCTPWDLNSLNVLEQYGMEAYKVASADFTNHEMLEALAATGKPLICSTGMCTEAEIKKSVEFLKSLSAQFVILHCNSTYPTPFKDVNLSYIKRLQNITGGVVGYSGHERGISIPIAAVALGAKVIEKHFTIDKAMEGNDHKVSLLPNEFSDMVSKIREVEESMGKGGERLITQGEMINRENLAKSLIINQNLKKGQIITRSMVEIKSPGQGLQPLYIDQLIGRSAIRDFVKGDFFYESDLNDVPVESRNYSFSRPFGIPVRYHDYDKLKAKSNLDFVEFHLSYQDLELNLADFFIDQQSMGFAVHSPELFANDHILDLASEDDEYRIKSIDYLNKVCEITRQLKHYFPVTERPVIVVNAGGFNTKGFIPKEKTAQLYKRVAESLSQVNQEGVEIIIQTMPPFPWHFGGQSYHNLFVDYTEISDFCSNTGYRICFDTSHSMMACNYYGWDFHEFTLAVAKYTAHMHIVDALGVDGEGVQIGKGDVDFEILAEDLNRDAPNIQFIPEVWQGHKNSGEGFWGALDFLEKYL</sequence>
<name>A0A1C3SZN5_KLEPN</name>
<dbReference type="Pfam" id="PF08666">
    <property type="entry name" value="SAF"/>
    <property type="match status" value="1"/>
</dbReference>
<dbReference type="InterPro" id="IPR046342">
    <property type="entry name" value="CBS_dom_sf"/>
</dbReference>
<evidence type="ECO:0000259" key="3">
    <source>
        <dbReference type="PROSITE" id="PS50844"/>
    </source>
</evidence>
<dbReference type="InterPro" id="IPR036237">
    <property type="entry name" value="Xyl_isomerase-like_sf"/>
</dbReference>
<dbReference type="Gene3D" id="3.10.580.10">
    <property type="entry name" value="CBS-domain"/>
    <property type="match status" value="1"/>
</dbReference>
<feature type="domain" description="AFP-like" evidence="3">
    <location>
        <begin position="403"/>
        <end position="461"/>
    </location>
</feature>
<gene>
    <name evidence="5" type="primary">KL143_00014</name>
</gene>
<dbReference type="InterPro" id="IPR013785">
    <property type="entry name" value="Aldolase_TIM"/>
</dbReference>
<dbReference type="SUPFAM" id="SSF51269">
    <property type="entry name" value="AFP III-like domain"/>
    <property type="match status" value="1"/>
</dbReference>
<dbReference type="Gene3D" id="3.20.20.150">
    <property type="entry name" value="Divalent-metal-dependent TIM barrel enzymes"/>
    <property type="match status" value="1"/>
</dbReference>
<dbReference type="PROSITE" id="PS50844">
    <property type="entry name" value="AFP_LIKE"/>
    <property type="match status" value="1"/>
</dbReference>
<dbReference type="Pfam" id="PF03102">
    <property type="entry name" value="NeuB"/>
    <property type="match status" value="1"/>
</dbReference>
<dbReference type="SUPFAM" id="SSF51658">
    <property type="entry name" value="Xylose isomerase-like"/>
    <property type="match status" value="1"/>
</dbReference>
<dbReference type="AlphaFoldDB" id="A0A1C3SZN5"/>
<dbReference type="PANTHER" id="PTHR42966">
    <property type="entry name" value="N-ACETYLNEURAMINATE SYNTHASE"/>
    <property type="match status" value="1"/>
</dbReference>
<dbReference type="Gene3D" id="3.90.1210.10">
    <property type="entry name" value="Antifreeze-like/N-acetylneuraminic acid synthase C-terminal domain"/>
    <property type="match status" value="1"/>
</dbReference>
<reference evidence="5" key="1">
    <citation type="submission" date="2016-07" db="EMBL/GenBank/DDBJ databases">
        <authorList>
            <person name="Informatics P."/>
        </authorList>
    </citation>
    <scope>NUCLEOTIDE SEQUENCE</scope>
    <source>
        <strain evidence="5">INF200</strain>
    </source>
</reference>
<evidence type="ECO:0000259" key="4">
    <source>
        <dbReference type="PROSITE" id="PS51371"/>
    </source>
</evidence>
<protein>
    <submittedName>
        <fullName evidence="5">Acetylneuraminic acid synthetase</fullName>
    </submittedName>
</protein>
<keyword evidence="1 2" id="KW-0129">CBS domain</keyword>
<dbReference type="Gene3D" id="3.20.20.70">
    <property type="entry name" value="Aldolase class I"/>
    <property type="match status" value="1"/>
</dbReference>
<accession>A0A1C3SZN5</accession>
<dbReference type="InterPro" id="IPR013022">
    <property type="entry name" value="Xyl_isomerase-like_TIM-brl"/>
</dbReference>
<evidence type="ECO:0000256" key="1">
    <source>
        <dbReference type="ARBA" id="ARBA00023122"/>
    </source>
</evidence>
<dbReference type="PROSITE" id="PS51371">
    <property type="entry name" value="CBS"/>
    <property type="match status" value="1"/>
</dbReference>
<dbReference type="GO" id="GO:0047444">
    <property type="term" value="F:N-acylneuraminate-9-phosphate synthase activity"/>
    <property type="evidence" value="ECO:0007669"/>
    <property type="project" value="TreeGrafter"/>
</dbReference>
<dbReference type="InterPro" id="IPR013132">
    <property type="entry name" value="PseI/NeuA/B-like_N"/>
</dbReference>
<evidence type="ECO:0000256" key="2">
    <source>
        <dbReference type="PROSITE-ProRule" id="PRU00703"/>
    </source>
</evidence>
<dbReference type="PANTHER" id="PTHR42966:SF3">
    <property type="entry name" value="BLR5971 PROTEIN"/>
    <property type="match status" value="1"/>
</dbReference>
<dbReference type="InterPro" id="IPR057736">
    <property type="entry name" value="SAF_PseI/NeuA/NeuB"/>
</dbReference>
<dbReference type="RefSeq" id="WP_110213051.1">
    <property type="nucleotide sequence ID" value="NZ_QIVT01000002.1"/>
</dbReference>
<dbReference type="InterPro" id="IPR000644">
    <property type="entry name" value="CBS_dom"/>
</dbReference>
<dbReference type="InterPro" id="IPR036732">
    <property type="entry name" value="AFP_Neu5c_C_sf"/>
</dbReference>
<dbReference type="EMBL" id="LT603719">
    <property type="protein sequence ID" value="SCA96056.1"/>
    <property type="molecule type" value="Genomic_DNA"/>
</dbReference>
<dbReference type="Pfam" id="PF00571">
    <property type="entry name" value="CBS"/>
    <property type="match status" value="1"/>
</dbReference>
<dbReference type="SMART" id="SM00858">
    <property type="entry name" value="SAF"/>
    <property type="match status" value="1"/>
</dbReference>
<dbReference type="GO" id="GO:0016051">
    <property type="term" value="P:carbohydrate biosynthetic process"/>
    <property type="evidence" value="ECO:0007669"/>
    <property type="project" value="InterPro"/>
</dbReference>
<dbReference type="SUPFAM" id="SSF54631">
    <property type="entry name" value="CBS-domain pair"/>
    <property type="match status" value="1"/>
</dbReference>
<feature type="domain" description="CBS" evidence="4">
    <location>
        <begin position="4"/>
        <end position="62"/>
    </location>
</feature>
<reference evidence="5" key="2">
    <citation type="submission" date="2016-08" db="EMBL/GenBank/DDBJ databases">
        <title>Klebsiella loci capsule.</title>
        <authorList>
            <person name="Holt K.E."/>
            <person name="Thomson N.R."/>
        </authorList>
    </citation>
    <scope>NUCLEOTIDE SEQUENCE</scope>
    <source>
        <strain evidence="5">INF200</strain>
    </source>
</reference>
<dbReference type="InterPro" id="IPR051690">
    <property type="entry name" value="PseI-like"/>
</dbReference>
<dbReference type="InterPro" id="IPR013974">
    <property type="entry name" value="SAF"/>
</dbReference>